<name>A0A1C9CE78_PORSO</name>
<evidence type="ECO:0000256" key="4">
    <source>
        <dbReference type="ARBA" id="ARBA00035210"/>
    </source>
</evidence>
<evidence type="ECO:0000256" key="5">
    <source>
        <dbReference type="ARBA" id="ARBA00035391"/>
    </source>
</evidence>
<gene>
    <name evidence="9" type="primary">rpl5</name>
    <name evidence="9" type="ORF">Psor_179</name>
</gene>
<dbReference type="AlphaFoldDB" id="A0A1C9CE78"/>
<organism evidence="9">
    <name type="scientific">Porphyridium sordidum</name>
    <name type="common">Red alga</name>
    <dbReference type="NCBI Taxonomy" id="28024"/>
    <lineage>
        <taxon>Eukaryota</taxon>
        <taxon>Rhodophyta</taxon>
        <taxon>Bangiophyceae</taxon>
        <taxon>Porphyridiales</taxon>
        <taxon>Porphyridiaceae</taxon>
        <taxon>Porphyridium</taxon>
    </lineage>
</organism>
<dbReference type="HAMAP" id="MF_01333_B">
    <property type="entry name" value="Ribosomal_uL5_B"/>
    <property type="match status" value="1"/>
</dbReference>
<feature type="domain" description="Large ribosomal subunit protein uL5 N-terminal" evidence="7">
    <location>
        <begin position="25"/>
        <end position="81"/>
    </location>
</feature>
<evidence type="ECO:0000259" key="7">
    <source>
        <dbReference type="Pfam" id="PF00281"/>
    </source>
</evidence>
<evidence type="ECO:0000313" key="9">
    <source>
        <dbReference type="EMBL" id="AOM66654.1"/>
    </source>
</evidence>
<evidence type="ECO:0000256" key="2">
    <source>
        <dbReference type="ARBA" id="ARBA00022980"/>
    </source>
</evidence>
<dbReference type="InterPro" id="IPR002132">
    <property type="entry name" value="Ribosomal_uL5"/>
</dbReference>
<geneLocation type="plastid" evidence="9"/>
<dbReference type="FunFam" id="3.30.1440.10:FF:000001">
    <property type="entry name" value="50S ribosomal protein L5"/>
    <property type="match status" value="1"/>
</dbReference>
<dbReference type="PIRSF" id="PIRSF002161">
    <property type="entry name" value="Ribosomal_L5"/>
    <property type="match status" value="1"/>
</dbReference>
<keyword evidence="3 6" id="KW-0687">Ribonucleoprotein</keyword>
<dbReference type="PANTHER" id="PTHR11994">
    <property type="entry name" value="60S RIBOSOMAL PROTEIN L11-RELATED"/>
    <property type="match status" value="1"/>
</dbReference>
<dbReference type="InterPro" id="IPR020929">
    <property type="entry name" value="Ribosomal_uL5_CS"/>
</dbReference>
<dbReference type="GeneID" id="29073792"/>
<dbReference type="PROSITE" id="PS00358">
    <property type="entry name" value="RIBOSOMAL_L5"/>
    <property type="match status" value="1"/>
</dbReference>
<dbReference type="GO" id="GO:0005840">
    <property type="term" value="C:ribosome"/>
    <property type="evidence" value="ECO:0007669"/>
    <property type="project" value="UniProtKB-KW"/>
</dbReference>
<dbReference type="Pfam" id="PF00673">
    <property type="entry name" value="Ribosomal_L5_C"/>
    <property type="match status" value="1"/>
</dbReference>
<accession>A0A1C9CE78</accession>
<dbReference type="GO" id="GO:0006412">
    <property type="term" value="P:translation"/>
    <property type="evidence" value="ECO:0007669"/>
    <property type="project" value="InterPro"/>
</dbReference>
<dbReference type="EMBL" id="KX284720">
    <property type="protein sequence ID" value="AOM66654.1"/>
    <property type="molecule type" value="Genomic_DNA"/>
</dbReference>
<sequence length="181" mass="20561">MTSSIKSLYDTKVFDQLKTKFNYTNVHQVPKITKITVNRGLGEASQNSKIIDLSIKEMSLITGQRPVITKAKKAIAGFKIREEMPVGMKVTLRREKMYSFLERLINLSLPRIRDFRGISPKQFDGRGNFNIGFKEQLMFPEITYNDVDKILGINISISTTAKTDEECFALLSGLGMPFTEK</sequence>
<evidence type="ECO:0000259" key="8">
    <source>
        <dbReference type="Pfam" id="PF00673"/>
    </source>
</evidence>
<dbReference type="InterPro" id="IPR020930">
    <property type="entry name" value="Ribosomal_uL5_bac-type"/>
</dbReference>
<evidence type="ECO:0000256" key="1">
    <source>
        <dbReference type="ARBA" id="ARBA00008553"/>
    </source>
</evidence>
<dbReference type="InterPro" id="IPR031309">
    <property type="entry name" value="Ribosomal_uL5_C"/>
</dbReference>
<evidence type="ECO:0000256" key="3">
    <source>
        <dbReference type="ARBA" id="ARBA00023274"/>
    </source>
</evidence>
<dbReference type="NCBIfam" id="NF000585">
    <property type="entry name" value="PRK00010.1"/>
    <property type="match status" value="1"/>
</dbReference>
<keyword evidence="2 6" id="KW-0689">Ribosomal protein</keyword>
<dbReference type="RefSeq" id="YP_009297311.1">
    <property type="nucleotide sequence ID" value="NC_031175.1"/>
</dbReference>
<dbReference type="GO" id="GO:0003735">
    <property type="term" value="F:structural constituent of ribosome"/>
    <property type="evidence" value="ECO:0007669"/>
    <property type="project" value="InterPro"/>
</dbReference>
<feature type="domain" description="Large ribosomal subunit protein uL5 C-terminal" evidence="8">
    <location>
        <begin position="85"/>
        <end position="178"/>
    </location>
</feature>
<comment type="similarity">
    <text evidence="1 6">Belongs to the universal ribosomal protein uL5 family.</text>
</comment>
<reference evidence="9" key="1">
    <citation type="journal article" date="2016" name="BMC Biol.">
        <title>Parallel evolution of highly conserved plastid genome architecture in red seaweeds and seed plants.</title>
        <authorList>
            <person name="Lee J."/>
            <person name="Cho C.H."/>
            <person name="Park S.I."/>
            <person name="Choi J.W."/>
            <person name="Song H.S."/>
            <person name="West J.A."/>
            <person name="Bhattacharya D."/>
            <person name="Yoon H.S."/>
        </authorList>
    </citation>
    <scope>NUCLEOTIDE SEQUENCE</scope>
</reference>
<proteinExistence type="inferred from homology"/>
<dbReference type="Gene3D" id="3.30.1440.10">
    <property type="match status" value="1"/>
</dbReference>
<dbReference type="GO" id="GO:1990904">
    <property type="term" value="C:ribonucleoprotein complex"/>
    <property type="evidence" value="ECO:0007669"/>
    <property type="project" value="UniProtKB-KW"/>
</dbReference>
<protein>
    <recommendedName>
        <fullName evidence="4">Large ribosomal subunit protein uL5c</fullName>
    </recommendedName>
    <alternativeName>
        <fullName evidence="5">50S ribosomal protein L5, chloroplastic</fullName>
    </alternativeName>
</protein>
<evidence type="ECO:0000256" key="6">
    <source>
        <dbReference type="RuleBase" id="RU003930"/>
    </source>
</evidence>
<dbReference type="Pfam" id="PF00281">
    <property type="entry name" value="Ribosomal_L5"/>
    <property type="match status" value="1"/>
</dbReference>
<keyword evidence="9" id="KW-0934">Plastid</keyword>
<dbReference type="InterPro" id="IPR022803">
    <property type="entry name" value="Ribosomal_uL5_dom_sf"/>
</dbReference>
<dbReference type="InterPro" id="IPR031310">
    <property type="entry name" value="Ribosomal_uL5_N"/>
</dbReference>
<dbReference type="SUPFAM" id="SSF55282">
    <property type="entry name" value="RL5-like"/>
    <property type="match status" value="1"/>
</dbReference>